<name>A0A1P9WVM6_9BACT</name>
<dbReference type="RefSeq" id="WP_077130864.1">
    <property type="nucleotide sequence ID" value="NZ_CP014263.1"/>
</dbReference>
<gene>
    <name evidence="2" type="ORF">AWR27_08905</name>
</gene>
<feature type="chain" id="PRO_5012185112" description="DUF3575 domain-containing protein" evidence="1">
    <location>
        <begin position="19"/>
        <end position="245"/>
    </location>
</feature>
<reference evidence="2 3" key="1">
    <citation type="submission" date="2016-01" db="EMBL/GenBank/DDBJ databases">
        <authorList>
            <person name="Oliw E.H."/>
        </authorList>
    </citation>
    <scope>NUCLEOTIDE SEQUENCE [LARGE SCALE GENOMIC DNA]</scope>
    <source>
        <strain evidence="2 3">DY10</strain>
    </source>
</reference>
<evidence type="ECO:0008006" key="4">
    <source>
        <dbReference type="Google" id="ProtNLM"/>
    </source>
</evidence>
<keyword evidence="3" id="KW-1185">Reference proteome</keyword>
<protein>
    <recommendedName>
        <fullName evidence="4">DUF3575 domain-containing protein</fullName>
    </recommendedName>
</protein>
<dbReference type="EMBL" id="CP014263">
    <property type="protein sequence ID" value="AQG79429.1"/>
    <property type="molecule type" value="Genomic_DNA"/>
</dbReference>
<dbReference type="KEGG" id="smon:AWR27_08905"/>
<accession>A0A1P9WVM6</accession>
<dbReference type="STRING" id="1178516.AWR27_08905"/>
<sequence>MKNFFFSLLLLTVTSAFAQDSTIALRYQPRAVFKLAPLAFLEQDATLQAGLEYRTGIRTSVQGEFGYGWKGLSPFETDLDDFVSAEIWRGRAEVRFYSGRYRTNRRKGIAIRSSYPLGNYWAVEGLYKQINVVKQDNLYSREASSQSSFPGVIIGTQQRAISRYVFGSHLKIGRQFSSYEPQRRVFTRTLLDIYFGAGVRWAMNDVPPPPNPFPTCGCGFGRSFEQTGTAIMPSLTAGLKFGFAL</sequence>
<keyword evidence="1" id="KW-0732">Signal</keyword>
<evidence type="ECO:0000313" key="2">
    <source>
        <dbReference type="EMBL" id="AQG79429.1"/>
    </source>
</evidence>
<evidence type="ECO:0000256" key="1">
    <source>
        <dbReference type="SAM" id="SignalP"/>
    </source>
</evidence>
<organism evidence="2 3">
    <name type="scientific">Spirosoma montaniterrae</name>
    <dbReference type="NCBI Taxonomy" id="1178516"/>
    <lineage>
        <taxon>Bacteria</taxon>
        <taxon>Pseudomonadati</taxon>
        <taxon>Bacteroidota</taxon>
        <taxon>Cytophagia</taxon>
        <taxon>Cytophagales</taxon>
        <taxon>Cytophagaceae</taxon>
        <taxon>Spirosoma</taxon>
    </lineage>
</organism>
<proteinExistence type="predicted"/>
<evidence type="ECO:0000313" key="3">
    <source>
        <dbReference type="Proteomes" id="UP000187941"/>
    </source>
</evidence>
<dbReference type="OrthoDB" id="939956at2"/>
<dbReference type="Proteomes" id="UP000187941">
    <property type="component" value="Chromosome"/>
</dbReference>
<feature type="signal peptide" evidence="1">
    <location>
        <begin position="1"/>
        <end position="18"/>
    </location>
</feature>
<dbReference type="AlphaFoldDB" id="A0A1P9WVM6"/>